<comment type="caution">
    <text evidence="2">The sequence shown here is derived from an EMBL/GenBank/DDBJ whole genome shotgun (WGS) entry which is preliminary data.</text>
</comment>
<organism evidence="2 3">
    <name type="scientific">Araneus ventricosus</name>
    <name type="common">Orbweaver spider</name>
    <name type="synonym">Epeira ventricosa</name>
    <dbReference type="NCBI Taxonomy" id="182803"/>
    <lineage>
        <taxon>Eukaryota</taxon>
        <taxon>Metazoa</taxon>
        <taxon>Ecdysozoa</taxon>
        <taxon>Arthropoda</taxon>
        <taxon>Chelicerata</taxon>
        <taxon>Arachnida</taxon>
        <taxon>Araneae</taxon>
        <taxon>Araneomorphae</taxon>
        <taxon>Entelegynae</taxon>
        <taxon>Araneoidea</taxon>
        <taxon>Araneidae</taxon>
        <taxon>Araneus</taxon>
    </lineage>
</organism>
<name>A0A4Y2T6H4_ARAVE</name>
<sequence>MGLAHFWDVYGNEEQRLIISKLKLEGKSRHYYEASLKSENVDYKKFREHMIEQYKDSHSFSTLFSRFSSTSQFEIESVREFGVRLEGLAHQSLDEKMENDEKLSEKFKNRLLLSQFVSGLKKY</sequence>
<evidence type="ECO:0000313" key="3">
    <source>
        <dbReference type="Proteomes" id="UP000499080"/>
    </source>
</evidence>
<accession>A0A4Y2T6H4</accession>
<keyword evidence="3" id="KW-1185">Reference proteome</keyword>
<evidence type="ECO:0000313" key="2">
    <source>
        <dbReference type="EMBL" id="GBN96167.1"/>
    </source>
</evidence>
<dbReference type="OrthoDB" id="6513398at2759"/>
<evidence type="ECO:0000259" key="1">
    <source>
        <dbReference type="Pfam" id="PF03732"/>
    </source>
</evidence>
<dbReference type="AlphaFoldDB" id="A0A4Y2T6H4"/>
<dbReference type="Proteomes" id="UP000499080">
    <property type="component" value="Unassembled WGS sequence"/>
</dbReference>
<protein>
    <recommendedName>
        <fullName evidence="1">Retrotransposon gag domain-containing protein</fullName>
    </recommendedName>
</protein>
<dbReference type="Pfam" id="PF03732">
    <property type="entry name" value="Retrotrans_gag"/>
    <property type="match status" value="1"/>
</dbReference>
<gene>
    <name evidence="2" type="ORF">AVEN_54296_1</name>
</gene>
<dbReference type="InterPro" id="IPR005162">
    <property type="entry name" value="Retrotrans_gag_dom"/>
</dbReference>
<reference evidence="2 3" key="1">
    <citation type="journal article" date="2019" name="Sci. Rep.">
        <title>Orb-weaving spider Araneus ventricosus genome elucidates the spidroin gene catalogue.</title>
        <authorList>
            <person name="Kono N."/>
            <person name="Nakamura H."/>
            <person name="Ohtoshi R."/>
            <person name="Moran D.A.P."/>
            <person name="Shinohara A."/>
            <person name="Yoshida Y."/>
            <person name="Fujiwara M."/>
            <person name="Mori M."/>
            <person name="Tomita M."/>
            <person name="Arakawa K."/>
        </authorList>
    </citation>
    <scope>NUCLEOTIDE SEQUENCE [LARGE SCALE GENOMIC DNA]</scope>
</reference>
<dbReference type="EMBL" id="BGPR01026442">
    <property type="protein sequence ID" value="GBN96167.1"/>
    <property type="molecule type" value="Genomic_DNA"/>
</dbReference>
<proteinExistence type="predicted"/>
<feature type="domain" description="Retrotransposon gag" evidence="1">
    <location>
        <begin position="22"/>
        <end position="108"/>
    </location>
</feature>